<dbReference type="EMBL" id="FTOT01000003">
    <property type="protein sequence ID" value="SIS95663.1"/>
    <property type="molecule type" value="Genomic_DNA"/>
</dbReference>
<dbReference type="RefSeq" id="WP_076530751.1">
    <property type="nucleotide sequence ID" value="NZ_BMEH01000003.1"/>
</dbReference>
<dbReference type="SUPFAM" id="SSF51905">
    <property type="entry name" value="FAD/NAD(P)-binding domain"/>
    <property type="match status" value="1"/>
</dbReference>
<dbReference type="OrthoDB" id="9806601at2"/>
<keyword evidence="1" id="KW-0560">Oxidoreductase</keyword>
<dbReference type="InterPro" id="IPR036188">
    <property type="entry name" value="FAD/NAD-bd_sf"/>
</dbReference>
<dbReference type="STRING" id="1086013.SAMN05421774_103269"/>
<dbReference type="InterPro" id="IPR006076">
    <property type="entry name" value="FAD-dep_OxRdtase"/>
</dbReference>
<gene>
    <name evidence="3" type="ORF">SAMN05421774_103269</name>
</gene>
<proteinExistence type="predicted"/>
<evidence type="ECO:0000256" key="1">
    <source>
        <dbReference type="ARBA" id="ARBA00023002"/>
    </source>
</evidence>
<evidence type="ECO:0000313" key="4">
    <source>
        <dbReference type="Proteomes" id="UP000186141"/>
    </source>
</evidence>
<feature type="domain" description="FAD dependent oxidoreductase" evidence="2">
    <location>
        <begin position="32"/>
        <end position="376"/>
    </location>
</feature>
<evidence type="ECO:0000313" key="3">
    <source>
        <dbReference type="EMBL" id="SIS95663.1"/>
    </source>
</evidence>
<name>A0A1N7NB81_9RHOB</name>
<organism evidence="3 4">
    <name type="scientific">Gemmobacter megaterium</name>
    <dbReference type="NCBI Taxonomy" id="1086013"/>
    <lineage>
        <taxon>Bacteria</taxon>
        <taxon>Pseudomonadati</taxon>
        <taxon>Pseudomonadota</taxon>
        <taxon>Alphaproteobacteria</taxon>
        <taxon>Rhodobacterales</taxon>
        <taxon>Paracoccaceae</taxon>
        <taxon>Gemmobacter</taxon>
    </lineage>
</organism>
<dbReference type="AlphaFoldDB" id="A0A1N7NB81"/>
<dbReference type="GO" id="GO:0016491">
    <property type="term" value="F:oxidoreductase activity"/>
    <property type="evidence" value="ECO:0007669"/>
    <property type="project" value="UniProtKB-KW"/>
</dbReference>
<dbReference type="Proteomes" id="UP000186141">
    <property type="component" value="Unassembled WGS sequence"/>
</dbReference>
<reference evidence="3 4" key="1">
    <citation type="submission" date="2017-01" db="EMBL/GenBank/DDBJ databases">
        <authorList>
            <person name="Mah S.A."/>
            <person name="Swanson W.J."/>
            <person name="Moy G.W."/>
            <person name="Vacquier V.D."/>
        </authorList>
    </citation>
    <scope>NUCLEOTIDE SEQUENCE [LARGE SCALE GENOMIC DNA]</scope>
    <source>
        <strain evidence="3 4">DSM 26375</strain>
    </source>
</reference>
<dbReference type="Gene3D" id="3.50.50.60">
    <property type="entry name" value="FAD/NAD(P)-binding domain"/>
    <property type="match status" value="1"/>
</dbReference>
<dbReference type="GO" id="GO:0005737">
    <property type="term" value="C:cytoplasm"/>
    <property type="evidence" value="ECO:0007669"/>
    <property type="project" value="TreeGrafter"/>
</dbReference>
<keyword evidence="4" id="KW-1185">Reference proteome</keyword>
<evidence type="ECO:0000259" key="2">
    <source>
        <dbReference type="Pfam" id="PF01266"/>
    </source>
</evidence>
<accession>A0A1N7NB81</accession>
<dbReference type="PANTHER" id="PTHR13847:SF281">
    <property type="entry name" value="FAD DEPENDENT OXIDOREDUCTASE DOMAIN-CONTAINING PROTEIN"/>
    <property type="match status" value="1"/>
</dbReference>
<protein>
    <submittedName>
        <fullName evidence="3">Glycine/D-amino acid oxidase</fullName>
    </submittedName>
</protein>
<dbReference type="Gene3D" id="3.30.9.10">
    <property type="entry name" value="D-Amino Acid Oxidase, subunit A, domain 2"/>
    <property type="match status" value="1"/>
</dbReference>
<sequence>MTAISPMPPYALTAPPAPETPVLRGAWVTDHVLVGAGYGGLLAAIALAERGARVMVIDAQELGFGGSGRNHGQCIPVYRYLDPERLPPEGFELLLNSGAGVFDTIRRFDIACEAVQNGTLTAAHTPRTLETTRATHARYARWGKAGGYLDRDGVADWAGTRDYLGGWIHRDGGHLNPLAYVRGLARAAQSLGVKVHTGTPMTGLRRDNGRWIVSIPLGEISAQAVGLTTDIYATAAIPATLRRTVFPLTAYGLASRPLTPEERRQVLPGGTNFGETRHDPMFFRIDTAGRIIGGGLVELRRGRNAEVTAARLTRRLAARWPVLQGLTWDHLWTGRISMAMDQMPSIQRLDDGLWGLTGWSGRGVPTSAALGQALARTMIDPADGARLWPATTPPRIFARHALGLMIQTFRGPLNQLRDRTG</sequence>
<dbReference type="PANTHER" id="PTHR13847">
    <property type="entry name" value="SARCOSINE DEHYDROGENASE-RELATED"/>
    <property type="match status" value="1"/>
</dbReference>
<dbReference type="Pfam" id="PF01266">
    <property type="entry name" value="DAO"/>
    <property type="match status" value="1"/>
</dbReference>